<dbReference type="RefSeq" id="XP_021797139.2">
    <property type="nucleotide sequence ID" value="XM_021941447.2"/>
</dbReference>
<dbReference type="InterPro" id="IPR011993">
    <property type="entry name" value="PH-like_dom_sf"/>
</dbReference>
<dbReference type="InterPro" id="IPR019748">
    <property type="entry name" value="FERM_central"/>
</dbReference>
<dbReference type="InterPro" id="IPR041782">
    <property type="entry name" value="PTPN14/21_FERM_C"/>
</dbReference>
<dbReference type="CDD" id="cd14473">
    <property type="entry name" value="FERM_B-lobe"/>
    <property type="match status" value="1"/>
</dbReference>
<dbReference type="InterPro" id="IPR014392">
    <property type="entry name" value="PTP_non-rcpt_14/21"/>
</dbReference>
<dbReference type="FunFam" id="3.10.20.90:FF:000039">
    <property type="entry name" value="Tyrosine-protein phosphatase non-receptor type"/>
    <property type="match status" value="1"/>
</dbReference>
<dbReference type="PRINTS" id="PR00935">
    <property type="entry name" value="BAND41"/>
</dbReference>
<evidence type="ECO:0000259" key="11">
    <source>
        <dbReference type="PROSITE" id="PS50055"/>
    </source>
</evidence>
<evidence type="ECO:0000259" key="12">
    <source>
        <dbReference type="PROSITE" id="PS50056"/>
    </source>
</evidence>
<keyword evidence="4" id="KW-0597">Phosphoprotein</keyword>
<dbReference type="RefSeq" id="XP_021797141.2">
    <property type="nucleotide sequence ID" value="XM_021941449.2"/>
</dbReference>
<dbReference type="FunFam" id="1.20.80.10:FF:000014">
    <property type="entry name" value="Tyrosine-protein phosphatase non-receptor type"/>
    <property type="match status" value="1"/>
</dbReference>
<reference evidence="14" key="3">
    <citation type="submission" date="2025-09" db="UniProtKB">
        <authorList>
            <consortium name="Ensembl"/>
        </authorList>
    </citation>
    <scope>IDENTIFICATION</scope>
</reference>
<sequence>MPLPFGLKLKRTRRYTVSSKSCLVARIQLLNNEFVEFTLSVESTGQESLEAVAQRLELREVTYFSLWYYNKQNQRRWVDLEKPLKKQLDKYALEPTVYFGVVFYVPSVSQLQQEITRYQYYLQLKKDILEGSIPCTLEQAIQLAGLAVQADFGDFDQYESQDFLQKFALFPVGWLQDEKVLEEATQKVALLHQKYRGLAAPDAEMLYMQEVERMDGYGEESYPAKDSQGSDISIGACLEGIFVKHKNGRHPVVFRWHDIANMSHNKSFFALELANKEETIQFQTEDMETAKYIWRLCVARHKFYRLNQCNLQTQTVTVNPIRRRSSSRMSLPKPQPYVMPPPPQLHYNGHYTEPYASSQDNLFVPNQNGYYCHSQTSLDRAQIDLNGRIRNGSVYSAHSTNSLNNPQPYLQPSPMSSNPSITGSDVMRPDYVPSHRHSALIPPSYRPTPDYETVMKQLNRGLVHAERQSHSLRNLNIGSSYAYSRPAALVYSQPEIREHAQLPSPPTAHCPFSLSYSFHSPSPYPYPAERRPVVGAVSVPELTNAQLQAQDYPAPNIMRTQVYRPPPPYPPPRPANSTPDLSRHLYISSSNPDLITRRVHHSVQTFQEDSLPVAHSLQEVSEPLTAARHAQLHKRNSIEVAGLSHCLEGLRLKERTLSTSAAEVVPRALSAGSQPSVFTERTKREGQEEAEGLRYGHEKSLSDATMLIHSSEEEEDEDFEEESRARASPGRAREPRPGLTQDPPGCPRALLAGPLHILEPKGHVPDSEKRMMDSSPVRTTAEAQRPWRDGLLTPSMSESDLTTSGRYRARRDSLKKRPVSDLLSGKKNIVEGLPPLGGMKKTRVDAKKIGPLKLAALNGLSLSRVPLPDEGKEVATRATNDERCKILEQRLEQGMVFTEYERILKKRLVDGECSTARLPENAERNRFQDVLPYDDARVELVPTKENNTGYINASHIKVSVSGIEWDYIATQGPLQNTCQDFWQMVWEQGIAIIAMVTAEEEGGREKSFRYWPRLGSRHNTVTYGRFKITTRFRTDSGCYATTGLKMKHLLTGQERTVWHLQYTDWPEHGCPEDLKGFLSYLEEIQSVRRHTNSTSDPQSPNPPLLVHCSAGVGRTGVVILSEIMIACLEHNEVLDIPRVLDMLRQQRMMLVQTLCQYTFVYRVLIQFLKSSRLI</sequence>
<keyword evidence="15" id="KW-1185">Reference proteome</keyword>
<feature type="domain" description="FERM" evidence="13">
    <location>
        <begin position="23"/>
        <end position="308"/>
    </location>
</feature>
<keyword evidence="6 8" id="KW-0904">Protein phosphatase</keyword>
<dbReference type="GeneTree" id="ENSGT00940000155613"/>
<dbReference type="SUPFAM" id="SSF47031">
    <property type="entry name" value="Second domain of FERM"/>
    <property type="match status" value="1"/>
</dbReference>
<protein>
    <recommendedName>
        <fullName evidence="8">Tyrosine-protein phosphatase non-receptor type</fullName>
        <ecNumber evidence="8">3.1.3.48</ecNumber>
    </recommendedName>
</protein>
<dbReference type="PROSITE" id="PS00661">
    <property type="entry name" value="FERM_2"/>
    <property type="match status" value="1"/>
</dbReference>
<dbReference type="InterPro" id="IPR016130">
    <property type="entry name" value="Tyr_Pase_AS"/>
</dbReference>
<dbReference type="FunFam" id="3.90.190.10:FF:000030">
    <property type="entry name" value="Tyrosine-protein phosphatase non-receptor type"/>
    <property type="match status" value="1"/>
</dbReference>
<dbReference type="PROSITE" id="PS50056">
    <property type="entry name" value="TYR_PHOSPHATASE_2"/>
    <property type="match status" value="1"/>
</dbReference>
<comment type="similarity">
    <text evidence="2 8">Belongs to the protein-tyrosine phosphatase family. Non-receptor class subfamily.</text>
</comment>
<dbReference type="OMA" id="TEWDYIA"/>
<evidence type="ECO:0000256" key="8">
    <source>
        <dbReference type="PIRNR" id="PIRNR000934"/>
    </source>
</evidence>
<dbReference type="PROSITE" id="PS00660">
    <property type="entry name" value="FERM_1"/>
    <property type="match status" value="1"/>
</dbReference>
<dbReference type="SMART" id="SM00194">
    <property type="entry name" value="PTPc"/>
    <property type="match status" value="1"/>
</dbReference>
<dbReference type="GeneID" id="101009775"/>
<feature type="compositionally biased region" description="Polar residues" evidence="10">
    <location>
        <begin position="794"/>
        <end position="805"/>
    </location>
</feature>
<evidence type="ECO:0000313" key="14">
    <source>
        <dbReference type="Ensembl" id="ENSPANP00000017280.3"/>
    </source>
</evidence>
<feature type="domain" description="Tyrosine-protein phosphatase" evidence="11">
    <location>
        <begin position="896"/>
        <end position="1167"/>
    </location>
</feature>
<dbReference type="GO" id="GO:0004725">
    <property type="term" value="F:protein tyrosine phosphatase activity"/>
    <property type="evidence" value="ECO:0007669"/>
    <property type="project" value="UniProtKB-UniRule"/>
</dbReference>
<dbReference type="GO" id="GO:0005737">
    <property type="term" value="C:cytoplasm"/>
    <property type="evidence" value="ECO:0007669"/>
    <property type="project" value="UniProtKB-UniRule"/>
</dbReference>
<dbReference type="CDD" id="cd17192">
    <property type="entry name" value="FERM_F1_PTPN21"/>
    <property type="match status" value="1"/>
</dbReference>
<dbReference type="SUPFAM" id="SSF50729">
    <property type="entry name" value="PH domain-like"/>
    <property type="match status" value="1"/>
</dbReference>
<dbReference type="Proteomes" id="UP000028761">
    <property type="component" value="Chromosome 7"/>
</dbReference>
<dbReference type="Pfam" id="PF09380">
    <property type="entry name" value="FERM_C"/>
    <property type="match status" value="1"/>
</dbReference>
<dbReference type="InterPro" id="IPR035963">
    <property type="entry name" value="FERM_2"/>
</dbReference>
<dbReference type="RefSeq" id="XP_021797140.2">
    <property type="nucleotide sequence ID" value="XM_021941448.2"/>
</dbReference>
<dbReference type="AlphaFoldDB" id="A0A096NW55"/>
<dbReference type="PIRSF" id="PIRSF000934">
    <property type="entry name" value="Tyr-Ptase_nr14"/>
    <property type="match status" value="1"/>
</dbReference>
<dbReference type="PANTHER" id="PTHR45706">
    <property type="entry name" value="TYROSINE-PROTEIN PHOSPHATASE"/>
    <property type="match status" value="1"/>
</dbReference>
<dbReference type="EC" id="3.1.3.48" evidence="8"/>
<feature type="domain" description="Tyrosine specific protein phosphatases" evidence="12">
    <location>
        <begin position="1078"/>
        <end position="1158"/>
    </location>
</feature>
<evidence type="ECO:0000256" key="9">
    <source>
        <dbReference type="PIRSR" id="PIRSR000934-1"/>
    </source>
</evidence>
<proteinExistence type="inferred from homology"/>
<feature type="region of interest" description="Disordered" evidence="10">
    <location>
        <begin position="396"/>
        <end position="445"/>
    </location>
</feature>
<dbReference type="InterPro" id="IPR000242">
    <property type="entry name" value="PTP_cat"/>
</dbReference>
<dbReference type="InterPro" id="IPR019747">
    <property type="entry name" value="FERM_CS"/>
</dbReference>
<feature type="region of interest" description="Disordered" evidence="10">
    <location>
        <begin position="673"/>
        <end position="806"/>
    </location>
</feature>
<dbReference type="SUPFAM" id="SSF54236">
    <property type="entry name" value="Ubiquitin-like"/>
    <property type="match status" value="1"/>
</dbReference>
<dbReference type="Pfam" id="PF00373">
    <property type="entry name" value="FERM_M"/>
    <property type="match status" value="1"/>
</dbReference>
<evidence type="ECO:0000256" key="1">
    <source>
        <dbReference type="ARBA" id="ARBA00004245"/>
    </source>
</evidence>
<dbReference type="CTD" id="11099"/>
<dbReference type="SMART" id="SM01196">
    <property type="entry name" value="FERM_C"/>
    <property type="match status" value="1"/>
</dbReference>
<dbReference type="STRING" id="9555.ENSPANP00000017280"/>
<evidence type="ECO:0000256" key="6">
    <source>
        <dbReference type="ARBA" id="ARBA00022912"/>
    </source>
</evidence>
<dbReference type="PROSITE" id="PS50055">
    <property type="entry name" value="TYR_PHOSPHATASE_PTP"/>
    <property type="match status" value="1"/>
</dbReference>
<gene>
    <name evidence="14" type="primary">PTPN21</name>
</gene>
<dbReference type="Gene3D" id="3.10.20.90">
    <property type="entry name" value="Phosphatidylinositol 3-kinase Catalytic Subunit, Chain A, domain 1"/>
    <property type="match status" value="1"/>
</dbReference>
<evidence type="ECO:0000313" key="15">
    <source>
        <dbReference type="Proteomes" id="UP000028761"/>
    </source>
</evidence>
<dbReference type="PANTHER" id="PTHR45706:SF3">
    <property type="entry name" value="TYROSINE-PROTEIN PHOSPHATASE NON-RECEPTOR TYPE 21"/>
    <property type="match status" value="1"/>
</dbReference>
<dbReference type="InterPro" id="IPR018979">
    <property type="entry name" value="FERM_N"/>
</dbReference>
<dbReference type="eggNOG" id="KOG0792">
    <property type="taxonomic scope" value="Eukaryota"/>
</dbReference>
<dbReference type="Gene3D" id="2.30.29.30">
    <property type="entry name" value="Pleckstrin-homology domain (PH domain)/Phosphotyrosine-binding domain (PTB)"/>
    <property type="match status" value="1"/>
</dbReference>
<organism evidence="14 15">
    <name type="scientific">Papio anubis</name>
    <name type="common">Olive baboon</name>
    <dbReference type="NCBI Taxonomy" id="9555"/>
    <lineage>
        <taxon>Eukaryota</taxon>
        <taxon>Metazoa</taxon>
        <taxon>Chordata</taxon>
        <taxon>Craniata</taxon>
        <taxon>Vertebrata</taxon>
        <taxon>Euteleostomi</taxon>
        <taxon>Mammalia</taxon>
        <taxon>Eutheria</taxon>
        <taxon>Euarchontoglires</taxon>
        <taxon>Primates</taxon>
        <taxon>Haplorrhini</taxon>
        <taxon>Catarrhini</taxon>
        <taxon>Cercopithecidae</taxon>
        <taxon>Cercopithecinae</taxon>
        <taxon>Papio</taxon>
    </lineage>
</organism>
<dbReference type="Ensembl" id="ENSPANT00000012149.3">
    <property type="protein sequence ID" value="ENSPANP00000017280.3"/>
    <property type="gene ID" value="ENSPANG00000009613.4"/>
</dbReference>
<keyword evidence="5 8" id="KW-0378">Hydrolase</keyword>
<evidence type="ECO:0000256" key="5">
    <source>
        <dbReference type="ARBA" id="ARBA00022801"/>
    </source>
</evidence>
<dbReference type="KEGG" id="panu:101009775"/>
<dbReference type="InterPro" id="IPR000299">
    <property type="entry name" value="FERM_domain"/>
</dbReference>
<dbReference type="InterPro" id="IPR003595">
    <property type="entry name" value="Tyr_Pase_cat"/>
</dbReference>
<dbReference type="PRINTS" id="PR00700">
    <property type="entry name" value="PRTYPHPHTASE"/>
</dbReference>
<evidence type="ECO:0000256" key="7">
    <source>
        <dbReference type="ARBA" id="ARBA00023212"/>
    </source>
</evidence>
<feature type="compositionally biased region" description="Basic and acidic residues" evidence="10">
    <location>
        <begin position="680"/>
        <end position="701"/>
    </location>
</feature>
<dbReference type="Gene3D" id="1.20.80.10">
    <property type="match status" value="1"/>
</dbReference>
<dbReference type="InterPro" id="IPR029021">
    <property type="entry name" value="Prot-tyrosine_phosphatase-like"/>
</dbReference>
<keyword evidence="7 8" id="KW-0206">Cytoskeleton</keyword>
<evidence type="ECO:0000256" key="2">
    <source>
        <dbReference type="ARBA" id="ARBA00009649"/>
    </source>
</evidence>
<dbReference type="RefSeq" id="XP_021797142.2">
    <property type="nucleotide sequence ID" value="XM_021941450.2"/>
</dbReference>
<reference evidence="14 15" key="1">
    <citation type="submission" date="2012-03" db="EMBL/GenBank/DDBJ databases">
        <title>Whole Genome Assembly of Papio anubis.</title>
        <authorList>
            <person name="Liu Y.L."/>
            <person name="Abraham K.A."/>
            <person name="Akbar H.A."/>
            <person name="Ali S.A."/>
            <person name="Anosike U.A."/>
            <person name="Aqrawi P.A."/>
            <person name="Arias F.A."/>
            <person name="Attaway T.A."/>
            <person name="Awwad R.A."/>
            <person name="Babu C.B."/>
            <person name="Bandaranaike D.B."/>
            <person name="Battles P.B."/>
            <person name="Bell A.B."/>
            <person name="Beltran B.B."/>
            <person name="Berhane-Mersha D.B."/>
            <person name="Bess C.B."/>
            <person name="Bickham C.B."/>
            <person name="Bolden T.B."/>
            <person name="Carter K.C."/>
            <person name="Chau D.C."/>
            <person name="Chavez A.C."/>
            <person name="Clerc-Blankenburg K.C."/>
            <person name="Coyle M.C."/>
            <person name="Dao M.D."/>
            <person name="Davila M.L.D."/>
            <person name="Davy-Carroll L.D."/>
            <person name="Denson S.D."/>
            <person name="Dinh H.D."/>
            <person name="Fernandez S.F."/>
            <person name="Fernando P.F."/>
            <person name="Forbes L.F."/>
            <person name="Francis C.F."/>
            <person name="Francisco L.F."/>
            <person name="Fu Q.F."/>
            <person name="Garcia-Iii R.G."/>
            <person name="Garrett T.G."/>
            <person name="Gross S.G."/>
            <person name="Gubbala S.G."/>
            <person name="Hirani K.H."/>
            <person name="Hogues M.H."/>
            <person name="Hollins B.H."/>
            <person name="Jackson L.J."/>
            <person name="Javaid M.J."/>
            <person name="Jhangiani S.J."/>
            <person name="Johnson A.J."/>
            <person name="Johnson B.J."/>
            <person name="Jones J.J."/>
            <person name="Joshi V.J."/>
            <person name="Kalu J.K."/>
            <person name="Khan N.K."/>
            <person name="Korchina V.K."/>
            <person name="Kovar C.K."/>
            <person name="Lago L.L."/>
            <person name="Lara F.L."/>
            <person name="Le T.-K.L."/>
            <person name="Lee S.L."/>
            <person name="Legall-Iii F.L."/>
            <person name="Lemon S.L."/>
            <person name="Liu J.L."/>
            <person name="Liu Y.-S.L."/>
            <person name="Liyanage D.L."/>
            <person name="Lopez J.L."/>
            <person name="Lorensuhewa L.L."/>
            <person name="Mata R.M."/>
            <person name="Mathew T.M."/>
            <person name="Mercado C.M."/>
            <person name="Mercado I.M."/>
            <person name="Morales K.M."/>
            <person name="Morgan M.M."/>
            <person name="Munidasa M.M."/>
            <person name="Ngo D.N."/>
            <person name="Nguyen L.N."/>
            <person name="Nguyen T.N."/>
            <person name="Nguyen N.N."/>
            <person name="Obregon M.O."/>
            <person name="Okwuonu G.O."/>
            <person name="Ongeri F.O."/>
            <person name="Onwere C.O."/>
            <person name="Osifeso I.O."/>
            <person name="Parra A.P."/>
            <person name="Patil S.P."/>
            <person name="Perez A.P."/>
            <person name="Perez Y.P."/>
            <person name="Pham C.P."/>
            <person name="Pu L.-L.P."/>
            <person name="Puazo M.P."/>
            <person name="Quiroz J.Q."/>
            <person name="Rouhana J.R."/>
            <person name="Ruiz M.R."/>
            <person name="Ruiz S.-J.R."/>
            <person name="Saada N.S."/>
            <person name="Santibanez J.S."/>
            <person name="Scheel M.S."/>
            <person name="Schneider B.S."/>
            <person name="Simmons D.S."/>
            <person name="Sisson I.S."/>
            <person name="Tang L.-Y.T."/>
            <person name="Thornton R.T."/>
            <person name="Tisius J.T."/>
            <person name="Toledanes G.T."/>
            <person name="Trejos Z.T."/>
            <person name="Usmani K.U."/>
            <person name="Varghese R.V."/>
            <person name="Vattathil S.V."/>
            <person name="Vee V.V."/>
            <person name="Walker D.W."/>
            <person name="Weissenberger G.W."/>
            <person name="White C.W."/>
            <person name="Williams A.W."/>
            <person name="Woodworth J.W."/>
            <person name="Wright R.W."/>
            <person name="Zhu Y.Z."/>
            <person name="Han Y.H."/>
            <person name="Newsham I.N."/>
            <person name="Nazareth L.N."/>
            <person name="Worley K.W."/>
            <person name="Muzny D.M."/>
            <person name="Rogers J.R."/>
            <person name="Gibbs R.G."/>
        </authorList>
    </citation>
    <scope>NUCLEOTIDE SEQUENCE [LARGE SCALE GENOMIC DNA]</scope>
</reference>
<dbReference type="InterPro" id="IPR018980">
    <property type="entry name" value="FERM_PH-like_C"/>
</dbReference>
<dbReference type="InterPro" id="IPR014352">
    <property type="entry name" value="FERM/acyl-CoA-bd_prot_sf"/>
</dbReference>
<evidence type="ECO:0000256" key="10">
    <source>
        <dbReference type="SAM" id="MobiDB-lite"/>
    </source>
</evidence>
<evidence type="ECO:0000256" key="4">
    <source>
        <dbReference type="ARBA" id="ARBA00022553"/>
    </source>
</evidence>
<evidence type="ECO:0000259" key="13">
    <source>
        <dbReference type="PROSITE" id="PS50057"/>
    </source>
</evidence>
<dbReference type="SMART" id="SM00295">
    <property type="entry name" value="B41"/>
    <property type="match status" value="1"/>
</dbReference>
<accession>A0A096NW55</accession>
<dbReference type="PROSITE" id="PS50057">
    <property type="entry name" value="FERM_3"/>
    <property type="match status" value="1"/>
</dbReference>
<dbReference type="InterPro" id="IPR019749">
    <property type="entry name" value="Band_41_domain"/>
</dbReference>
<dbReference type="Pfam" id="PF09379">
    <property type="entry name" value="FERM_N"/>
    <property type="match status" value="1"/>
</dbReference>
<dbReference type="InterPro" id="IPR029071">
    <property type="entry name" value="Ubiquitin-like_domsf"/>
</dbReference>
<comment type="catalytic activity">
    <reaction evidence="8">
        <text>O-phospho-L-tyrosyl-[protein] + H2O = L-tyrosyl-[protein] + phosphate</text>
        <dbReference type="Rhea" id="RHEA:10684"/>
        <dbReference type="Rhea" id="RHEA-COMP:10136"/>
        <dbReference type="Rhea" id="RHEA-COMP:20101"/>
        <dbReference type="ChEBI" id="CHEBI:15377"/>
        <dbReference type="ChEBI" id="CHEBI:43474"/>
        <dbReference type="ChEBI" id="CHEBI:46858"/>
        <dbReference type="ChEBI" id="CHEBI:61978"/>
        <dbReference type="EC" id="3.1.3.48"/>
    </reaction>
</comment>
<keyword evidence="3 8" id="KW-0963">Cytoplasm</keyword>
<comment type="subcellular location">
    <subcellularLocation>
        <location evidence="1 8">Cytoplasm</location>
        <location evidence="1 8">Cytoskeleton</location>
    </subcellularLocation>
</comment>
<name>A0A096NW55_PAPAN</name>
<dbReference type="Bgee" id="ENSPANG00000009613">
    <property type="expression patterns" value="Expressed in gastrocnemius and 61 other cell types or tissues"/>
</dbReference>
<reference evidence="14" key="2">
    <citation type="submission" date="2025-08" db="UniProtKB">
        <authorList>
            <consortium name="Ensembl"/>
        </authorList>
    </citation>
    <scope>IDENTIFICATION</scope>
</reference>
<dbReference type="SUPFAM" id="SSF52799">
    <property type="entry name" value="(Phosphotyrosine protein) phosphatases II"/>
    <property type="match status" value="1"/>
</dbReference>
<feature type="compositionally biased region" description="Acidic residues" evidence="10">
    <location>
        <begin position="712"/>
        <end position="721"/>
    </location>
</feature>
<dbReference type="PROSITE" id="PS00383">
    <property type="entry name" value="TYR_PHOSPHATASE_1"/>
    <property type="match status" value="1"/>
</dbReference>
<dbReference type="Gene3D" id="3.90.190.10">
    <property type="entry name" value="Protein tyrosine phosphatase superfamily"/>
    <property type="match status" value="1"/>
</dbReference>
<dbReference type="Pfam" id="PF00102">
    <property type="entry name" value="Y_phosphatase"/>
    <property type="match status" value="1"/>
</dbReference>
<dbReference type="GO" id="GO:0005856">
    <property type="term" value="C:cytoskeleton"/>
    <property type="evidence" value="ECO:0007669"/>
    <property type="project" value="UniProtKB-SubCell"/>
</dbReference>
<dbReference type="ExpressionAtlas" id="A0A096NW55">
    <property type="expression patterns" value="baseline"/>
</dbReference>
<dbReference type="SMART" id="SM00404">
    <property type="entry name" value="PTPc_motif"/>
    <property type="match status" value="1"/>
</dbReference>
<feature type="active site" description="Phosphocysteine intermediate" evidence="9">
    <location>
        <position position="1108"/>
    </location>
</feature>
<dbReference type="CDD" id="cd13188">
    <property type="entry name" value="FERM_C_PTPN14_PTPN21"/>
    <property type="match status" value="1"/>
</dbReference>
<evidence type="ECO:0000256" key="3">
    <source>
        <dbReference type="ARBA" id="ARBA00022490"/>
    </source>
</evidence>
<feature type="compositionally biased region" description="Polar residues" evidence="10">
    <location>
        <begin position="396"/>
        <end position="423"/>
    </location>
</feature>
<dbReference type="InterPro" id="IPR000387">
    <property type="entry name" value="Tyr_Pase_dom"/>
</dbReference>
<dbReference type="FunFam" id="2.30.29.30:FF:000149">
    <property type="entry name" value="Tyrosine-protein phosphatase non-receptor type"/>
    <property type="match status" value="1"/>
</dbReference>
<feature type="compositionally biased region" description="Basic and acidic residues" evidence="10">
    <location>
        <begin position="758"/>
        <end position="772"/>
    </location>
</feature>